<evidence type="ECO:0000256" key="5">
    <source>
        <dbReference type="ARBA" id="ARBA00022737"/>
    </source>
</evidence>
<dbReference type="AlphaFoldDB" id="A0A9J7KTF9"/>
<keyword evidence="4" id="KW-0963">Cytoplasm</keyword>
<dbReference type="InterPro" id="IPR012677">
    <property type="entry name" value="Nucleotide-bd_a/b_plait_sf"/>
</dbReference>
<evidence type="ECO:0000259" key="10">
    <source>
        <dbReference type="PROSITE" id="PS50102"/>
    </source>
</evidence>
<evidence type="ECO:0000256" key="1">
    <source>
        <dbReference type="ARBA" id="ARBA00004123"/>
    </source>
</evidence>
<organism evidence="11 12">
    <name type="scientific">Branchiostoma floridae</name>
    <name type="common">Florida lancelet</name>
    <name type="synonym">Amphioxus</name>
    <dbReference type="NCBI Taxonomy" id="7739"/>
    <lineage>
        <taxon>Eukaryota</taxon>
        <taxon>Metazoa</taxon>
        <taxon>Chordata</taxon>
        <taxon>Cephalochordata</taxon>
        <taxon>Leptocardii</taxon>
        <taxon>Amphioxiformes</taxon>
        <taxon>Branchiostomatidae</taxon>
        <taxon>Branchiostoma</taxon>
    </lineage>
</organism>
<name>A0A9J7KTF9_BRAFL</name>
<dbReference type="RefSeq" id="XP_035669299.1">
    <property type="nucleotide sequence ID" value="XM_035813406.1"/>
</dbReference>
<gene>
    <name evidence="12" type="primary">LOC118411250</name>
</gene>
<dbReference type="InterPro" id="IPR000504">
    <property type="entry name" value="RRM_dom"/>
</dbReference>
<dbReference type="OrthoDB" id="1875751at2759"/>
<dbReference type="GO" id="GO:0003723">
    <property type="term" value="F:RNA binding"/>
    <property type="evidence" value="ECO:0000318"/>
    <property type="project" value="GO_Central"/>
</dbReference>
<dbReference type="KEGG" id="bfo:118411250"/>
<reference evidence="11" key="2">
    <citation type="journal article" date="2020" name="Nat. Ecol. Evol.">
        <title>Deeply conserved synteny resolves early events in vertebrate evolution.</title>
        <authorList>
            <person name="Simakov O."/>
            <person name="Marletaz F."/>
            <person name="Yue J.X."/>
            <person name="O'Connell B."/>
            <person name="Jenkins J."/>
            <person name="Brandt A."/>
            <person name="Calef R."/>
            <person name="Tung C.H."/>
            <person name="Huang T.K."/>
            <person name="Schmutz J."/>
            <person name="Satoh N."/>
            <person name="Yu J.K."/>
            <person name="Putnam N.H."/>
            <person name="Green R.E."/>
            <person name="Rokhsar D.S."/>
        </authorList>
    </citation>
    <scope>NUCLEOTIDE SEQUENCE [LARGE SCALE GENOMIC DNA]</scope>
    <source>
        <strain evidence="11">S238N-H82</strain>
    </source>
</reference>
<dbReference type="SMART" id="SM00360">
    <property type="entry name" value="RRM"/>
    <property type="match status" value="2"/>
</dbReference>
<feature type="domain" description="RRM" evidence="10">
    <location>
        <begin position="163"/>
        <end position="249"/>
    </location>
</feature>
<dbReference type="SUPFAM" id="SSF54928">
    <property type="entry name" value="RNA-binding domain, RBD"/>
    <property type="match status" value="2"/>
</dbReference>
<evidence type="ECO:0000256" key="2">
    <source>
        <dbReference type="ARBA" id="ARBA00004496"/>
    </source>
</evidence>
<dbReference type="Proteomes" id="UP000001554">
    <property type="component" value="Chromosome 3"/>
</dbReference>
<keyword evidence="3" id="KW-0488">Methylation</keyword>
<dbReference type="PANTHER" id="PTHR48033:SF10">
    <property type="entry name" value="RNA-BINDING PROTEIN SQUID"/>
    <property type="match status" value="1"/>
</dbReference>
<keyword evidence="12" id="KW-0687">Ribonucleoprotein</keyword>
<comment type="subcellular location">
    <subcellularLocation>
        <location evidence="2">Cytoplasm</location>
    </subcellularLocation>
    <subcellularLocation>
        <location evidence="1">Nucleus</location>
    </subcellularLocation>
</comment>
<evidence type="ECO:0000256" key="9">
    <source>
        <dbReference type="SAM" id="MobiDB-lite"/>
    </source>
</evidence>
<evidence type="ECO:0000313" key="11">
    <source>
        <dbReference type="Proteomes" id="UP000001554"/>
    </source>
</evidence>
<sequence length="350" mass="38329">MAEEVNGEQIQQNLDDMSQDLMATTTEAVAIEQQETDMTNLTGDGSAAPVAGEDVPPGSKINSTKDDDDDRIPSDLCRKMFVGGLSWETTEKDLKDYFAQYGDIEDCTIKIDPVTGRSRGFGFILFSAAESVEKVLAKAVHTLDGRNIDPKIAKARGGKEPIKKIFVGGLNPDYPDEDLKAYFSKFGEIKELVRPKDKNTQKYRGFCFITFDSEKIVDTITQTQWHTLGSHQVGTEMSEVTCEVKKATPMQDNTKNQWGGGGGYGYRGAQGGNNWGQQQGGYGYGYPYQAYGQGYGGYGGGNYGQGYGYAGGYGSYYDYYPNYGGYGGQQYGKAPARKGHVASYHPYAPR</sequence>
<dbReference type="GO" id="GO:0005654">
    <property type="term" value="C:nucleoplasm"/>
    <property type="evidence" value="ECO:0000318"/>
    <property type="project" value="GO_Central"/>
</dbReference>
<evidence type="ECO:0000256" key="3">
    <source>
        <dbReference type="ARBA" id="ARBA00022481"/>
    </source>
</evidence>
<dbReference type="Gene3D" id="3.30.70.330">
    <property type="match status" value="2"/>
</dbReference>
<keyword evidence="5" id="KW-0677">Repeat</keyword>
<dbReference type="GO" id="GO:1990904">
    <property type="term" value="C:ribonucleoprotein complex"/>
    <property type="evidence" value="ECO:0007669"/>
    <property type="project" value="UniProtKB-KW"/>
</dbReference>
<proteinExistence type="predicted"/>
<dbReference type="GO" id="GO:0005737">
    <property type="term" value="C:cytoplasm"/>
    <property type="evidence" value="ECO:0007669"/>
    <property type="project" value="UniProtKB-SubCell"/>
</dbReference>
<evidence type="ECO:0000256" key="7">
    <source>
        <dbReference type="ARBA" id="ARBA00023242"/>
    </source>
</evidence>
<dbReference type="PROSITE" id="PS50102">
    <property type="entry name" value="RRM"/>
    <property type="match status" value="2"/>
</dbReference>
<dbReference type="OMA" id="LQDEHTI"/>
<reference evidence="12" key="1">
    <citation type="journal article" date="2016" name="Genome Biol. Evol.">
        <title>Conserved non-coding elements in the most distant genera of cephalochordates: the Goldilocks principle.</title>
        <authorList>
            <person name="Yue J.X."/>
            <person name="Kozmikova I."/>
            <person name="Ono H."/>
            <person name="Nossa C.W."/>
            <person name="Kozmik Z."/>
            <person name="Putnam N.H."/>
            <person name="Yu J.K."/>
            <person name="Holland L.Z."/>
        </authorList>
    </citation>
    <scope>NUCLEOTIDE SEQUENCE</scope>
</reference>
<evidence type="ECO:0000256" key="8">
    <source>
        <dbReference type="PROSITE-ProRule" id="PRU00176"/>
    </source>
</evidence>
<dbReference type="GO" id="GO:0010468">
    <property type="term" value="P:regulation of gene expression"/>
    <property type="evidence" value="ECO:0000318"/>
    <property type="project" value="GO_Central"/>
</dbReference>
<reference evidence="12" key="3">
    <citation type="submission" date="2025-08" db="UniProtKB">
        <authorList>
            <consortium name="RefSeq"/>
        </authorList>
    </citation>
    <scope>IDENTIFICATION</scope>
</reference>
<evidence type="ECO:0000256" key="4">
    <source>
        <dbReference type="ARBA" id="ARBA00022490"/>
    </source>
</evidence>
<feature type="domain" description="RRM" evidence="10">
    <location>
        <begin position="78"/>
        <end position="160"/>
    </location>
</feature>
<evidence type="ECO:0000256" key="6">
    <source>
        <dbReference type="ARBA" id="ARBA00022884"/>
    </source>
</evidence>
<dbReference type="GO" id="GO:0000785">
    <property type="term" value="C:chromatin"/>
    <property type="evidence" value="ECO:0000318"/>
    <property type="project" value="GO_Central"/>
</dbReference>
<dbReference type="CDD" id="cd12325">
    <property type="entry name" value="RRM1_hnRNPA_hnRNPD_like"/>
    <property type="match status" value="1"/>
</dbReference>
<protein>
    <submittedName>
        <fullName evidence="12">Heterogeneous nuclear ribonucleoprotein D-like-A isoform X1</fullName>
    </submittedName>
</protein>
<dbReference type="Pfam" id="PF00076">
    <property type="entry name" value="RRM_1"/>
    <property type="match status" value="2"/>
</dbReference>
<accession>A0A9J7KTF9</accession>
<dbReference type="InterPro" id="IPR035979">
    <property type="entry name" value="RBD_domain_sf"/>
</dbReference>
<keyword evidence="7" id="KW-0539">Nucleus</keyword>
<dbReference type="FunFam" id="3.30.70.330:FF:000030">
    <property type="entry name" value="Heterogeneous nuclear ribonucleoprotein d0 isoform"/>
    <property type="match status" value="1"/>
</dbReference>
<keyword evidence="11" id="KW-1185">Reference proteome</keyword>
<dbReference type="GeneID" id="118411250"/>
<dbReference type="PANTHER" id="PTHR48033">
    <property type="entry name" value="RNA-BINDING (RRM/RBD/RNP MOTIFS) FAMILY PROTEIN"/>
    <property type="match status" value="1"/>
</dbReference>
<evidence type="ECO:0000313" key="12">
    <source>
        <dbReference type="RefSeq" id="XP_035669299.1"/>
    </source>
</evidence>
<feature type="region of interest" description="Disordered" evidence="9">
    <location>
        <begin position="39"/>
        <end position="69"/>
    </location>
</feature>
<keyword evidence="6 8" id="KW-0694">RNA-binding</keyword>